<organism evidence="2 3">
    <name type="scientific">Arenibacterium halophilum</name>
    <dbReference type="NCBI Taxonomy" id="2583821"/>
    <lineage>
        <taxon>Bacteria</taxon>
        <taxon>Pseudomonadati</taxon>
        <taxon>Pseudomonadota</taxon>
        <taxon>Alphaproteobacteria</taxon>
        <taxon>Rhodobacterales</taxon>
        <taxon>Paracoccaceae</taxon>
        <taxon>Arenibacterium</taxon>
    </lineage>
</organism>
<accession>A0ABY2XD84</accession>
<proteinExistence type="predicted"/>
<keyword evidence="3" id="KW-1185">Reference proteome</keyword>
<reference evidence="2 3" key="1">
    <citation type="submission" date="2019-05" db="EMBL/GenBank/DDBJ databases">
        <title>Marivita sp. nov. isolated from sea sediment.</title>
        <authorList>
            <person name="Kim W."/>
        </authorList>
    </citation>
    <scope>NUCLEOTIDE SEQUENCE [LARGE SCALE GENOMIC DNA]</scope>
    <source>
        <strain evidence="2 3">CAU 1492</strain>
    </source>
</reference>
<dbReference type="RefSeq" id="WP_138864239.1">
    <property type="nucleotide sequence ID" value="NZ_VCPC01000002.1"/>
</dbReference>
<feature type="region of interest" description="Disordered" evidence="1">
    <location>
        <begin position="131"/>
        <end position="154"/>
    </location>
</feature>
<evidence type="ECO:0000256" key="1">
    <source>
        <dbReference type="SAM" id="MobiDB-lite"/>
    </source>
</evidence>
<name>A0ABY2XD84_9RHOB</name>
<dbReference type="Proteomes" id="UP001191082">
    <property type="component" value="Unassembled WGS sequence"/>
</dbReference>
<sequence>MNLHIDTTTLPRMSGACLSANLSTSVEAFRSRPAPFMLKNETAKPLGDTQRSNLAGCGVSKVLPLNKSAGAEGQLSDVEPTGIFVERMLADPMIRLVMLADGVSEHEIRTLYRMRLPTKVHGRDRTYTSVLSVQEGAIPESGPRPGSPRPGIGE</sequence>
<evidence type="ECO:0000313" key="3">
    <source>
        <dbReference type="Proteomes" id="UP001191082"/>
    </source>
</evidence>
<evidence type="ECO:0000313" key="2">
    <source>
        <dbReference type="EMBL" id="TMV13687.1"/>
    </source>
</evidence>
<gene>
    <name evidence="2" type="ORF">FGK64_13250</name>
</gene>
<protein>
    <submittedName>
        <fullName evidence="2">Uncharacterized protein</fullName>
    </submittedName>
</protein>
<comment type="caution">
    <text evidence="2">The sequence shown here is derived from an EMBL/GenBank/DDBJ whole genome shotgun (WGS) entry which is preliminary data.</text>
</comment>
<dbReference type="EMBL" id="VCPC01000002">
    <property type="protein sequence ID" value="TMV13687.1"/>
    <property type="molecule type" value="Genomic_DNA"/>
</dbReference>
<feature type="compositionally biased region" description="Low complexity" evidence="1">
    <location>
        <begin position="138"/>
        <end position="154"/>
    </location>
</feature>